<dbReference type="HOGENOM" id="CLU_028367_0_1_0"/>
<evidence type="ECO:0000259" key="6">
    <source>
        <dbReference type="Pfam" id="PF06925"/>
    </source>
</evidence>
<keyword evidence="8" id="KW-1185">Reference proteome</keyword>
<dbReference type="SUPFAM" id="SSF53756">
    <property type="entry name" value="UDP-Glycosyltransferase/glycogen phosphorylase"/>
    <property type="match status" value="1"/>
</dbReference>
<reference evidence="7" key="1">
    <citation type="journal article" date="2015" name="PeerJ">
        <title>First genomic representation of candidate bacterial phylum KSB3 points to enhanced environmental sensing as a trigger of wastewater bulking.</title>
        <authorList>
            <person name="Sekiguchi Y."/>
            <person name="Ohashi A."/>
            <person name="Parks D.H."/>
            <person name="Yamauchi T."/>
            <person name="Tyson G.W."/>
            <person name="Hugenholtz P."/>
        </authorList>
    </citation>
    <scope>NUCLEOTIDE SEQUENCE [LARGE SCALE GENOMIC DNA]</scope>
</reference>
<organism evidence="7">
    <name type="scientific">Candidatus Moduliflexus flocculans</name>
    <dbReference type="NCBI Taxonomy" id="1499966"/>
    <lineage>
        <taxon>Bacteria</taxon>
        <taxon>Candidatus Moduliflexota</taxon>
        <taxon>Candidatus Moduliflexia</taxon>
        <taxon>Candidatus Moduliflexales</taxon>
        <taxon>Candidatus Moduliflexaceae</taxon>
    </lineage>
</organism>
<evidence type="ECO:0000259" key="5">
    <source>
        <dbReference type="Pfam" id="PF04101"/>
    </source>
</evidence>
<dbReference type="EMBL" id="DF820461">
    <property type="protein sequence ID" value="GAK54253.1"/>
    <property type="molecule type" value="Genomic_DNA"/>
</dbReference>
<dbReference type="InterPro" id="IPR050519">
    <property type="entry name" value="Glycosyltransf_28_UgtP"/>
</dbReference>
<dbReference type="PANTHER" id="PTHR43025:SF3">
    <property type="entry name" value="MONOGALACTOSYLDIACYLGLYCEROL SYNTHASE 1, CHLOROPLASTIC"/>
    <property type="match status" value="1"/>
</dbReference>
<proteinExistence type="inferred from homology"/>
<dbReference type="STRING" id="1499966.U14_05532"/>
<evidence type="ECO:0000256" key="4">
    <source>
        <dbReference type="ARBA" id="ARBA00022679"/>
    </source>
</evidence>
<dbReference type="GO" id="GO:0016758">
    <property type="term" value="F:hexosyltransferase activity"/>
    <property type="evidence" value="ECO:0007669"/>
    <property type="project" value="InterPro"/>
</dbReference>
<keyword evidence="3" id="KW-0328">Glycosyltransferase</keyword>
<dbReference type="Gene3D" id="3.40.50.2000">
    <property type="entry name" value="Glycogen Phosphorylase B"/>
    <property type="match status" value="1"/>
</dbReference>
<dbReference type="AlphaFoldDB" id="A0A081BS72"/>
<dbReference type="InterPro" id="IPR007235">
    <property type="entry name" value="Glyco_trans_28_C"/>
</dbReference>
<accession>A0A081BS72</accession>
<evidence type="ECO:0000313" key="7">
    <source>
        <dbReference type="EMBL" id="GAK54253.1"/>
    </source>
</evidence>
<feature type="domain" description="Diacylglycerol glucosyltransferase N-terminal" evidence="6">
    <location>
        <begin position="17"/>
        <end position="185"/>
    </location>
</feature>
<dbReference type="Proteomes" id="UP000030700">
    <property type="component" value="Unassembled WGS sequence"/>
</dbReference>
<feature type="domain" description="Glycosyl transferase family 28 C-terminal" evidence="5">
    <location>
        <begin position="237"/>
        <end position="355"/>
    </location>
</feature>
<comment type="subcellular location">
    <subcellularLocation>
        <location evidence="1">Membrane</location>
    </subcellularLocation>
</comment>
<name>A0A081BS72_9BACT</name>
<evidence type="ECO:0000256" key="3">
    <source>
        <dbReference type="ARBA" id="ARBA00022676"/>
    </source>
</evidence>
<dbReference type="PANTHER" id="PTHR43025">
    <property type="entry name" value="MONOGALACTOSYLDIACYLGLYCEROL SYNTHASE"/>
    <property type="match status" value="1"/>
</dbReference>
<protein>
    <submittedName>
        <fullName evidence="7">Monogalactosyldiacylglycerol synthase</fullName>
    </submittedName>
</protein>
<keyword evidence="4" id="KW-0808">Transferase</keyword>
<evidence type="ECO:0000256" key="2">
    <source>
        <dbReference type="ARBA" id="ARBA00006962"/>
    </source>
</evidence>
<evidence type="ECO:0000313" key="8">
    <source>
        <dbReference type="Proteomes" id="UP000030700"/>
    </source>
</evidence>
<dbReference type="GO" id="GO:0009247">
    <property type="term" value="P:glycolipid biosynthetic process"/>
    <property type="evidence" value="ECO:0007669"/>
    <property type="project" value="InterPro"/>
</dbReference>
<dbReference type="InterPro" id="IPR009695">
    <property type="entry name" value="Diacylglyc_glucosyltr_N"/>
</dbReference>
<sequence>MNSQTIVLLSVSAGAGHVRAAEALKQTAEASYLSLRAIHLDVMDIVPDHFRKLYAESYMKIIKHHPSLWGYLYRMAEKQKGDSALNQARRAIERLNTGRLQKLLKEIRPDHVICTHFLPASLLSRMIKKGKFDRPVWVVDTDFDVHKMWIYEGMSGYFAADAEVAWRMADHGVPPERIHVTGIPIMPVFSRPYDRQECARELGIDLQKPTLLMMAGAAGLGDADTLTERLLRLPLSFQIVAIAGKNADLLDSLRALAAQYPGRLFPLGFTTTIERVMAVADVAVTKPGGLTTSECLAMRLPMILISPIPGQEERNADYLLEHGAALKAYDLAGLEYRVKWLFEEANRLEAMRQNIERIRKPKAALDVLRVVLGSEEAA</sequence>
<dbReference type="Pfam" id="PF04101">
    <property type="entry name" value="Glyco_tran_28_C"/>
    <property type="match status" value="1"/>
</dbReference>
<dbReference type="Pfam" id="PF06925">
    <property type="entry name" value="MGDG_synth"/>
    <property type="match status" value="1"/>
</dbReference>
<gene>
    <name evidence="7" type="ORF">U14_05532</name>
</gene>
<dbReference type="GO" id="GO:0016020">
    <property type="term" value="C:membrane"/>
    <property type="evidence" value="ECO:0007669"/>
    <property type="project" value="UniProtKB-SubCell"/>
</dbReference>
<comment type="similarity">
    <text evidence="2">Belongs to the glycosyltransferase 28 family.</text>
</comment>
<evidence type="ECO:0000256" key="1">
    <source>
        <dbReference type="ARBA" id="ARBA00004370"/>
    </source>
</evidence>